<dbReference type="GO" id="GO:0000156">
    <property type="term" value="F:phosphorelay response regulator activity"/>
    <property type="evidence" value="ECO:0007669"/>
    <property type="project" value="TreeGrafter"/>
</dbReference>
<feature type="domain" description="Response regulatory" evidence="8">
    <location>
        <begin position="2"/>
        <end position="116"/>
    </location>
</feature>
<dbReference type="Pfam" id="PF00072">
    <property type="entry name" value="Response_reg"/>
    <property type="match status" value="1"/>
</dbReference>
<dbReference type="EMBL" id="NIGF01000035">
    <property type="protein sequence ID" value="PQV62440.1"/>
    <property type="molecule type" value="Genomic_DNA"/>
</dbReference>
<dbReference type="InParanoid" id="A0A2S8SNS3"/>
<evidence type="ECO:0000259" key="9">
    <source>
        <dbReference type="PROSITE" id="PS51755"/>
    </source>
</evidence>
<comment type="caution">
    <text evidence="10">The sequence shown here is derived from an EMBL/GenBank/DDBJ whole genome shotgun (WGS) entry which is preliminary data.</text>
</comment>
<dbReference type="Pfam" id="PF00486">
    <property type="entry name" value="Trans_reg_C"/>
    <property type="match status" value="1"/>
</dbReference>
<evidence type="ECO:0000313" key="11">
    <source>
        <dbReference type="Proteomes" id="UP000237684"/>
    </source>
</evidence>
<protein>
    <submittedName>
        <fullName evidence="10">DNA-binding response regulator, OmpR family, contains REC and winged-helix (WHTH) domain</fullName>
    </submittedName>
</protein>
<evidence type="ECO:0000259" key="8">
    <source>
        <dbReference type="PROSITE" id="PS50110"/>
    </source>
</evidence>
<evidence type="ECO:0000256" key="5">
    <source>
        <dbReference type="ARBA" id="ARBA00023163"/>
    </source>
</evidence>
<feature type="modified residue" description="4-aspartylphosphate" evidence="6">
    <location>
        <position position="51"/>
    </location>
</feature>
<dbReference type="SMART" id="SM00862">
    <property type="entry name" value="Trans_reg_C"/>
    <property type="match status" value="1"/>
</dbReference>
<dbReference type="InterPro" id="IPR011006">
    <property type="entry name" value="CheY-like_superfamily"/>
</dbReference>
<dbReference type="GO" id="GO:0032993">
    <property type="term" value="C:protein-DNA complex"/>
    <property type="evidence" value="ECO:0007669"/>
    <property type="project" value="TreeGrafter"/>
</dbReference>
<dbReference type="SMART" id="SM00448">
    <property type="entry name" value="REC"/>
    <property type="match status" value="1"/>
</dbReference>
<dbReference type="FunFam" id="1.10.10.10:FF:000005">
    <property type="entry name" value="Two-component system response regulator"/>
    <property type="match status" value="1"/>
</dbReference>
<name>A0A2S8SNS3_9BACT</name>
<reference evidence="10 11" key="1">
    <citation type="journal article" date="2018" name="Syst. Appl. Microbiol.">
        <title>Abditibacterium utsteinense sp. nov., the first cultivated member of candidate phylum FBP, isolated from ice-free Antarctic soil samples.</title>
        <authorList>
            <person name="Tahon G."/>
            <person name="Tytgat B."/>
            <person name="Lebbe L."/>
            <person name="Carlier A."/>
            <person name="Willems A."/>
        </authorList>
    </citation>
    <scope>NUCLEOTIDE SEQUENCE [LARGE SCALE GENOMIC DNA]</scope>
    <source>
        <strain evidence="10 11">LMG 29911</strain>
    </source>
</reference>
<dbReference type="PROSITE" id="PS51755">
    <property type="entry name" value="OMPR_PHOB"/>
    <property type="match status" value="1"/>
</dbReference>
<organism evidence="10 11">
    <name type="scientific">Abditibacterium utsteinense</name>
    <dbReference type="NCBI Taxonomy" id="1960156"/>
    <lineage>
        <taxon>Bacteria</taxon>
        <taxon>Pseudomonadati</taxon>
        <taxon>Abditibacteriota</taxon>
        <taxon>Abditibacteriia</taxon>
        <taxon>Abditibacteriales</taxon>
        <taxon>Abditibacteriaceae</taxon>
        <taxon>Abditibacterium</taxon>
    </lineage>
</organism>
<dbReference type="Gene3D" id="3.40.50.2300">
    <property type="match status" value="1"/>
</dbReference>
<dbReference type="FunCoup" id="A0A2S8SNS3">
    <property type="interactions" value="211"/>
</dbReference>
<dbReference type="SUPFAM" id="SSF52172">
    <property type="entry name" value="CheY-like"/>
    <property type="match status" value="1"/>
</dbReference>
<dbReference type="CDD" id="cd19935">
    <property type="entry name" value="REC_OmpR_CusR-like"/>
    <property type="match status" value="1"/>
</dbReference>
<evidence type="ECO:0000313" key="10">
    <source>
        <dbReference type="EMBL" id="PQV62440.1"/>
    </source>
</evidence>
<dbReference type="GO" id="GO:0006355">
    <property type="term" value="P:regulation of DNA-templated transcription"/>
    <property type="evidence" value="ECO:0007669"/>
    <property type="project" value="InterPro"/>
</dbReference>
<gene>
    <name evidence="10" type="ORF">B1R32_1354</name>
</gene>
<keyword evidence="11" id="KW-1185">Reference proteome</keyword>
<dbReference type="InterPro" id="IPR039420">
    <property type="entry name" value="WalR-like"/>
</dbReference>
<keyword evidence="3" id="KW-0805">Transcription regulation</keyword>
<keyword evidence="1 6" id="KW-0597">Phosphoprotein</keyword>
<feature type="domain" description="OmpR/PhoB-type" evidence="9">
    <location>
        <begin position="123"/>
        <end position="220"/>
    </location>
</feature>
<dbReference type="RefSeq" id="WP_106381396.1">
    <property type="nucleotide sequence ID" value="NZ_NIGF01000035.1"/>
</dbReference>
<keyword evidence="5" id="KW-0804">Transcription</keyword>
<dbReference type="GO" id="GO:0000976">
    <property type="term" value="F:transcription cis-regulatory region binding"/>
    <property type="evidence" value="ECO:0007669"/>
    <property type="project" value="TreeGrafter"/>
</dbReference>
<dbReference type="PROSITE" id="PS50110">
    <property type="entry name" value="RESPONSE_REGULATORY"/>
    <property type="match status" value="1"/>
</dbReference>
<keyword evidence="4 7" id="KW-0238">DNA-binding</keyword>
<dbReference type="InterPro" id="IPR001789">
    <property type="entry name" value="Sig_transdc_resp-reg_receiver"/>
</dbReference>
<dbReference type="Gene3D" id="1.10.10.10">
    <property type="entry name" value="Winged helix-like DNA-binding domain superfamily/Winged helix DNA-binding domain"/>
    <property type="match status" value="1"/>
</dbReference>
<dbReference type="PANTHER" id="PTHR48111">
    <property type="entry name" value="REGULATOR OF RPOS"/>
    <property type="match status" value="1"/>
</dbReference>
<dbReference type="SUPFAM" id="SSF46894">
    <property type="entry name" value="C-terminal effector domain of the bipartite response regulators"/>
    <property type="match status" value="1"/>
</dbReference>
<dbReference type="Gene3D" id="6.10.250.690">
    <property type="match status" value="1"/>
</dbReference>
<dbReference type="PANTHER" id="PTHR48111:SF22">
    <property type="entry name" value="REGULATOR OF RPOS"/>
    <property type="match status" value="1"/>
</dbReference>
<evidence type="ECO:0000256" key="1">
    <source>
        <dbReference type="ARBA" id="ARBA00022553"/>
    </source>
</evidence>
<dbReference type="Proteomes" id="UP000237684">
    <property type="component" value="Unassembled WGS sequence"/>
</dbReference>
<feature type="DNA-binding region" description="OmpR/PhoB-type" evidence="7">
    <location>
        <begin position="123"/>
        <end position="220"/>
    </location>
</feature>
<evidence type="ECO:0000256" key="7">
    <source>
        <dbReference type="PROSITE-ProRule" id="PRU01091"/>
    </source>
</evidence>
<proteinExistence type="predicted"/>
<dbReference type="InterPro" id="IPR001867">
    <property type="entry name" value="OmpR/PhoB-type_DNA-bd"/>
</dbReference>
<sequence>MNVLIVEDEAGVSRFLRQACEEAGYAPHIESDGARALSLAQTQNFDLILLDVMLPTLNGFEVCRALRDAGIKSLILMITARDTLEDKIEGLDAGADDYVCKPFRVAEILARMRALLRRRESSSPLLHVGDLTLDPATRKAQRGPKEIPLSATEYSLLEYLMRNAGKTLQRSLILDHVWQYDFAGNDNVLDVYIGYLRTKIDKGQLPLIHTSRGVGYRLGLK</sequence>
<evidence type="ECO:0000256" key="4">
    <source>
        <dbReference type="ARBA" id="ARBA00023125"/>
    </source>
</evidence>
<dbReference type="InterPro" id="IPR016032">
    <property type="entry name" value="Sig_transdc_resp-reg_C-effctor"/>
</dbReference>
<dbReference type="OrthoDB" id="9790442at2"/>
<keyword evidence="2" id="KW-0902">Two-component regulatory system</keyword>
<dbReference type="InterPro" id="IPR036388">
    <property type="entry name" value="WH-like_DNA-bd_sf"/>
</dbReference>
<evidence type="ECO:0000256" key="2">
    <source>
        <dbReference type="ARBA" id="ARBA00023012"/>
    </source>
</evidence>
<dbReference type="CDD" id="cd00383">
    <property type="entry name" value="trans_reg_C"/>
    <property type="match status" value="1"/>
</dbReference>
<dbReference type="AlphaFoldDB" id="A0A2S8SNS3"/>
<evidence type="ECO:0000256" key="6">
    <source>
        <dbReference type="PROSITE-ProRule" id="PRU00169"/>
    </source>
</evidence>
<accession>A0A2S8SNS3</accession>
<evidence type="ECO:0000256" key="3">
    <source>
        <dbReference type="ARBA" id="ARBA00023015"/>
    </source>
</evidence>
<dbReference type="GO" id="GO:0005829">
    <property type="term" value="C:cytosol"/>
    <property type="evidence" value="ECO:0007669"/>
    <property type="project" value="TreeGrafter"/>
</dbReference>